<dbReference type="PANTHER" id="PTHR43095:SF5">
    <property type="entry name" value="XYLULOSE KINASE"/>
    <property type="match status" value="1"/>
</dbReference>
<feature type="domain" description="Carbohydrate kinase FGGY C-terminal" evidence="7">
    <location>
        <begin position="415"/>
        <end position="534"/>
    </location>
</feature>
<keyword evidence="9" id="KW-1185">Reference proteome</keyword>
<dbReference type="InterPro" id="IPR018483">
    <property type="entry name" value="Carb_kinase_FGGY_CS"/>
</dbReference>
<evidence type="ECO:0000256" key="4">
    <source>
        <dbReference type="ARBA" id="ARBA00022777"/>
    </source>
</evidence>
<evidence type="ECO:0000256" key="1">
    <source>
        <dbReference type="ARBA" id="ARBA00005190"/>
    </source>
</evidence>
<sequence length="595" mass="63251">MLLAGIINKQVSDLCLQQQQQHHQLHGHNKFLTQNRSTPNKRQQLMICCCSSRNVMMRAQACNTKTKNKEWVLAIDVGTGGTKAALITSQGCVSTSAFSAHPPPSPSCLAGTASAEQEMERWWDATVEVVKTCMAMAAVNHSGTVRALTVTGQMQNVILLPQNKLELAPPAILYSDARAVAEATEIARLAGGADYLASVSGSHQGATSVLSKLRWLDKHDSNAAQHCQTLLLGGHDYVVWKLCGVCVTDSTTASTTGLTDLSFKYATGLMHDVGLGHWIDKLPLIHPPNIPCGEVSAWAAEELGNVSLQGVPVVHCCGDAGACTLGAGAGVLGNLYAYLGTSGWVAGSFQHSAGLPPKAKPMPRPSGVFTLGHPESSLVFKTGSIMTAGGNLAWAASTGYPGSVSMKQIDSLVKLERAGCGGLLYLPYLNGERCPFEDGNARACFIGISASTTREQMLRAVMEGVAFALRSSCDALAGGELHDSDTRCAPLRLVGGGARSPVWPSIMAGVFGQTVEVLMDPQEVGVKGAAILAGQWLGWHSTLSPGGNWVQKEQTYNPSPNDVKIYDEMYPIYTKVYDGLRDTFHDLSAFQRPSL</sequence>
<evidence type="ECO:0000259" key="7">
    <source>
        <dbReference type="Pfam" id="PF02782"/>
    </source>
</evidence>
<organism evidence="8 9">
    <name type="scientific">Sphagnum troendelagicum</name>
    <dbReference type="NCBI Taxonomy" id="128251"/>
    <lineage>
        <taxon>Eukaryota</taxon>
        <taxon>Viridiplantae</taxon>
        <taxon>Streptophyta</taxon>
        <taxon>Embryophyta</taxon>
        <taxon>Bryophyta</taxon>
        <taxon>Sphagnophytina</taxon>
        <taxon>Sphagnopsida</taxon>
        <taxon>Sphagnales</taxon>
        <taxon>Sphagnaceae</taxon>
        <taxon>Sphagnum</taxon>
    </lineage>
</organism>
<name>A0ABP0U9S5_9BRYO</name>
<evidence type="ECO:0000313" key="9">
    <source>
        <dbReference type="Proteomes" id="UP001497512"/>
    </source>
</evidence>
<evidence type="ECO:0000256" key="2">
    <source>
        <dbReference type="ARBA" id="ARBA00012099"/>
    </source>
</evidence>
<proteinExistence type="inferred from homology"/>
<protein>
    <recommendedName>
        <fullName evidence="2">glycerol kinase</fullName>
        <ecNumber evidence="2">2.7.1.30</ecNumber>
    </recommendedName>
</protein>
<evidence type="ECO:0000256" key="3">
    <source>
        <dbReference type="ARBA" id="ARBA00022679"/>
    </source>
</evidence>
<dbReference type="Pfam" id="PF02782">
    <property type="entry name" value="FGGY_C"/>
    <property type="match status" value="1"/>
</dbReference>
<dbReference type="InterPro" id="IPR050406">
    <property type="entry name" value="FGGY_Carb_Kinase"/>
</dbReference>
<accession>A0ABP0U9S5</accession>
<dbReference type="InterPro" id="IPR018484">
    <property type="entry name" value="FGGY_N"/>
</dbReference>
<dbReference type="InterPro" id="IPR018485">
    <property type="entry name" value="FGGY_C"/>
</dbReference>
<dbReference type="CDD" id="cd07805">
    <property type="entry name" value="ASKHA_NBD_FGGY_CvXK-like"/>
    <property type="match status" value="1"/>
</dbReference>
<evidence type="ECO:0000313" key="8">
    <source>
        <dbReference type="EMBL" id="CAK9216086.1"/>
    </source>
</evidence>
<dbReference type="PROSITE" id="PS00445">
    <property type="entry name" value="FGGY_KINASES_2"/>
    <property type="match status" value="1"/>
</dbReference>
<feature type="domain" description="Carbohydrate kinase FGGY N-terminal" evidence="6">
    <location>
        <begin position="72"/>
        <end position="326"/>
    </location>
</feature>
<evidence type="ECO:0000259" key="6">
    <source>
        <dbReference type="Pfam" id="PF00370"/>
    </source>
</evidence>
<dbReference type="PANTHER" id="PTHR43095">
    <property type="entry name" value="SUGAR KINASE"/>
    <property type="match status" value="1"/>
</dbReference>
<dbReference type="SUPFAM" id="SSF53067">
    <property type="entry name" value="Actin-like ATPase domain"/>
    <property type="match status" value="2"/>
</dbReference>
<dbReference type="Gene3D" id="3.30.420.40">
    <property type="match status" value="2"/>
</dbReference>
<dbReference type="Pfam" id="PF00370">
    <property type="entry name" value="FGGY_N"/>
    <property type="match status" value="1"/>
</dbReference>
<dbReference type="Proteomes" id="UP001497512">
    <property type="component" value="Chromosome 2"/>
</dbReference>
<comment type="similarity">
    <text evidence="5">Belongs to the FGGY kinase family.</text>
</comment>
<reference evidence="8" key="1">
    <citation type="submission" date="2024-02" db="EMBL/GenBank/DDBJ databases">
        <authorList>
            <consortium name="ELIXIR-Norway"/>
            <consortium name="Elixir Norway"/>
        </authorList>
    </citation>
    <scope>NUCLEOTIDE SEQUENCE</scope>
</reference>
<gene>
    <name evidence="8" type="ORF">CSSPTR1EN2_LOCUS13235</name>
</gene>
<evidence type="ECO:0000256" key="5">
    <source>
        <dbReference type="RuleBase" id="RU003733"/>
    </source>
</evidence>
<dbReference type="EMBL" id="OZ019894">
    <property type="protein sequence ID" value="CAK9216086.1"/>
    <property type="molecule type" value="Genomic_DNA"/>
</dbReference>
<dbReference type="EC" id="2.7.1.30" evidence="2"/>
<comment type="pathway">
    <text evidence="1">Polyol metabolism; glycerol degradation via glycerol kinase pathway; sn-glycerol 3-phosphate from glycerol: step 1/1.</text>
</comment>
<dbReference type="InterPro" id="IPR043129">
    <property type="entry name" value="ATPase_NBD"/>
</dbReference>
<keyword evidence="4 5" id="KW-0418">Kinase</keyword>
<keyword evidence="3 5" id="KW-0808">Transferase</keyword>